<gene>
    <name evidence="3" type="ORF">BJ508DRAFT_304354</name>
</gene>
<dbReference type="InterPro" id="IPR001810">
    <property type="entry name" value="F-box_dom"/>
</dbReference>
<evidence type="ECO:0000259" key="2">
    <source>
        <dbReference type="PROSITE" id="PS50181"/>
    </source>
</evidence>
<dbReference type="AlphaFoldDB" id="A0A3N4IGL6"/>
<evidence type="ECO:0000313" key="4">
    <source>
        <dbReference type="Proteomes" id="UP000275078"/>
    </source>
</evidence>
<evidence type="ECO:0000256" key="1">
    <source>
        <dbReference type="SAM" id="MobiDB-lite"/>
    </source>
</evidence>
<protein>
    <recommendedName>
        <fullName evidence="2">F-box domain-containing protein</fullName>
    </recommendedName>
</protein>
<dbReference type="EMBL" id="ML119662">
    <property type="protein sequence ID" value="RPA83828.1"/>
    <property type="molecule type" value="Genomic_DNA"/>
</dbReference>
<evidence type="ECO:0000313" key="3">
    <source>
        <dbReference type="EMBL" id="RPA83828.1"/>
    </source>
</evidence>
<feature type="region of interest" description="Disordered" evidence="1">
    <location>
        <begin position="161"/>
        <end position="192"/>
    </location>
</feature>
<proteinExistence type="predicted"/>
<keyword evidence="4" id="KW-1185">Reference proteome</keyword>
<dbReference type="Proteomes" id="UP000275078">
    <property type="component" value="Unassembled WGS sequence"/>
</dbReference>
<accession>A0A3N4IGL6</accession>
<reference evidence="3 4" key="1">
    <citation type="journal article" date="2018" name="Nat. Ecol. Evol.">
        <title>Pezizomycetes genomes reveal the molecular basis of ectomycorrhizal truffle lifestyle.</title>
        <authorList>
            <person name="Murat C."/>
            <person name="Payen T."/>
            <person name="Noel B."/>
            <person name="Kuo A."/>
            <person name="Morin E."/>
            <person name="Chen J."/>
            <person name="Kohler A."/>
            <person name="Krizsan K."/>
            <person name="Balestrini R."/>
            <person name="Da Silva C."/>
            <person name="Montanini B."/>
            <person name="Hainaut M."/>
            <person name="Levati E."/>
            <person name="Barry K.W."/>
            <person name="Belfiori B."/>
            <person name="Cichocki N."/>
            <person name="Clum A."/>
            <person name="Dockter R.B."/>
            <person name="Fauchery L."/>
            <person name="Guy J."/>
            <person name="Iotti M."/>
            <person name="Le Tacon F."/>
            <person name="Lindquist E.A."/>
            <person name="Lipzen A."/>
            <person name="Malagnac F."/>
            <person name="Mello A."/>
            <person name="Molinier V."/>
            <person name="Miyauchi S."/>
            <person name="Poulain J."/>
            <person name="Riccioni C."/>
            <person name="Rubini A."/>
            <person name="Sitrit Y."/>
            <person name="Splivallo R."/>
            <person name="Traeger S."/>
            <person name="Wang M."/>
            <person name="Zifcakova L."/>
            <person name="Wipf D."/>
            <person name="Zambonelli A."/>
            <person name="Paolocci F."/>
            <person name="Nowrousian M."/>
            <person name="Ottonello S."/>
            <person name="Baldrian P."/>
            <person name="Spatafora J.W."/>
            <person name="Henrissat B."/>
            <person name="Nagy L.G."/>
            <person name="Aury J.M."/>
            <person name="Wincker P."/>
            <person name="Grigoriev I.V."/>
            <person name="Bonfante P."/>
            <person name="Martin F.M."/>
        </authorList>
    </citation>
    <scope>NUCLEOTIDE SEQUENCE [LARGE SCALE GENOMIC DNA]</scope>
    <source>
        <strain evidence="3 4">RN42</strain>
    </source>
</reference>
<feature type="compositionally biased region" description="Acidic residues" evidence="1">
    <location>
        <begin position="161"/>
        <end position="181"/>
    </location>
</feature>
<feature type="domain" description="F-box" evidence="2">
    <location>
        <begin position="4"/>
        <end position="53"/>
    </location>
</feature>
<name>A0A3N4IGL6_ASCIM</name>
<organism evidence="3 4">
    <name type="scientific">Ascobolus immersus RN42</name>
    <dbReference type="NCBI Taxonomy" id="1160509"/>
    <lineage>
        <taxon>Eukaryota</taxon>
        <taxon>Fungi</taxon>
        <taxon>Dikarya</taxon>
        <taxon>Ascomycota</taxon>
        <taxon>Pezizomycotina</taxon>
        <taxon>Pezizomycetes</taxon>
        <taxon>Pezizales</taxon>
        <taxon>Ascobolaceae</taxon>
        <taxon>Ascobolus</taxon>
    </lineage>
</organism>
<dbReference type="PROSITE" id="PS50181">
    <property type="entry name" value="FBOX"/>
    <property type="match status" value="1"/>
</dbReference>
<sequence>MDSTSSLLSLPDDILILILSASPSTAALHALSRTNSRLYSLLKVVPTTIYRSVARAEFPPKAFCLLEDWRAGSPLTPTVSPETRGFMNEVTGWRFGDADPSLSKQAGYIGVHEVRRLHHDRRVIFSWSHVLATELDLSAAREAYGNQLVGHEVNVHVVEADGEGGEEEDGGNEDGGVEDSEEHSAVSGSGGLQWEPASWRMSRMAMNAPSVCPCPATHCLVHTLYAFTHYLTFALPHADPAAPIDFNHAAFFPPDSPTCTFPIRFLTPSDLIHVLGFVLHHYRRSFDHFEALAAPIFHFFLQLAYAFSVHCSRMARQPFVDRSEVLDKFLRIQAGIQPSSAMEEWATDDIVEGHELKHWLQWHEIVGAVAGWFQTRNLASGLLGTPELEGRVLRSVRGAYGEVMVNGRMVLVPLNEVEAEGEEEEEEEEE</sequence>